<feature type="region of interest" description="Disordered" evidence="1">
    <location>
        <begin position="180"/>
        <end position="215"/>
    </location>
</feature>
<feature type="compositionally biased region" description="Pro residues" evidence="1">
    <location>
        <begin position="1"/>
        <end position="32"/>
    </location>
</feature>
<sequence length="630" mass="64806">MTQPPPPPNQPPGPPPNQPPGPPDQPPGPPPQGGFGAPQDVPPGGFGAPAPPPQGAPGYGYPQAPQGAPGYGYPQAPQPPQAPQGPQPPVGPPAPPAGQPAPYGYPAPPPTQPHGQVPGGPPAYGYPTAPMHQAPQPGVPGAPAGQGRGKLSASMKIIIAAAVAVVMIVGAGLWYASTRDDGTATANGTTGATTGGGDDGGAKAPGGGGKEKAPANTQAKVAFQIPAPVVTDTVTTKGSWLTEKTYVKSGVNEVVGYDPHKGTKLWTVPLPGEICAASRHVKDGRAALVFQPSKPTAQLKYPPCSEVGVIDLDAGKLLWTKSVAGGTGGDRKVRWDEVTIGASTVAAGGTDGGAAWDLATGKEYWRPQANTENCKDLGYGGGEGLVAVRQCGESGNKHVLVQNLTPTTGAPISSYKMPAGVEYAAIVSTKPLVAAADIGRTAGDGSGISDFFSIDEATGKLKVKIAADASRYAGKCGSTEVEDCEKLVVGNDRLYLPTESHEGTGEDYNRVNELVAFDLTTGKLVGRKLDSGANTTVFPVRMDGGNVIVYKSPGYERGGQIVSVDGASFEETVLLKTPADRSIRNTETIIADREDMIYQDGRLYMADYFVSKPSTVVKETRYLALVFTTK</sequence>
<evidence type="ECO:0000259" key="3">
    <source>
        <dbReference type="Pfam" id="PF13360"/>
    </source>
</evidence>
<feature type="compositionally biased region" description="Low complexity" evidence="1">
    <location>
        <begin position="183"/>
        <end position="192"/>
    </location>
</feature>
<proteinExistence type="predicted"/>
<dbReference type="STRING" id="936756.ATE80_28795"/>
<dbReference type="OrthoDB" id="3679173at2"/>
<feature type="domain" description="Pyrrolo-quinoline quinone repeat" evidence="3">
    <location>
        <begin position="306"/>
        <end position="535"/>
    </location>
</feature>
<dbReference type="Gene3D" id="2.130.10.10">
    <property type="entry name" value="YVTN repeat-like/Quinoprotein amine dehydrogenase"/>
    <property type="match status" value="1"/>
</dbReference>
<dbReference type="Pfam" id="PF13360">
    <property type="entry name" value="PQQ_2"/>
    <property type="match status" value="1"/>
</dbReference>
<organism evidence="4 5">
    <name type="scientific">Streptomyces kanasensis</name>
    <dbReference type="NCBI Taxonomy" id="936756"/>
    <lineage>
        <taxon>Bacteria</taxon>
        <taxon>Bacillati</taxon>
        <taxon>Actinomycetota</taxon>
        <taxon>Actinomycetes</taxon>
        <taxon>Kitasatosporales</taxon>
        <taxon>Streptomycetaceae</taxon>
        <taxon>Streptomyces</taxon>
    </lineage>
</organism>
<name>A0A100Y0L5_9ACTN</name>
<comment type="caution">
    <text evidence="4">The sequence shown here is derived from an EMBL/GenBank/DDBJ whole genome shotgun (WGS) entry which is preliminary data.</text>
</comment>
<evidence type="ECO:0000313" key="4">
    <source>
        <dbReference type="EMBL" id="KUH35515.1"/>
    </source>
</evidence>
<evidence type="ECO:0000313" key="5">
    <source>
        <dbReference type="Proteomes" id="UP000054011"/>
    </source>
</evidence>
<feature type="compositionally biased region" description="Pro residues" evidence="1">
    <location>
        <begin position="76"/>
        <end position="112"/>
    </location>
</feature>
<dbReference type="SUPFAM" id="SSF50998">
    <property type="entry name" value="Quinoprotein alcohol dehydrogenase-like"/>
    <property type="match status" value="1"/>
</dbReference>
<evidence type="ECO:0000256" key="1">
    <source>
        <dbReference type="SAM" id="MobiDB-lite"/>
    </source>
</evidence>
<dbReference type="EMBL" id="LNSV01000134">
    <property type="protein sequence ID" value="KUH35515.1"/>
    <property type="molecule type" value="Genomic_DNA"/>
</dbReference>
<dbReference type="InterPro" id="IPR002372">
    <property type="entry name" value="PQQ_rpt_dom"/>
</dbReference>
<accession>A0A100Y0L5</accession>
<dbReference type="Proteomes" id="UP000054011">
    <property type="component" value="Unassembled WGS sequence"/>
</dbReference>
<feature type="transmembrane region" description="Helical" evidence="2">
    <location>
        <begin position="157"/>
        <end position="176"/>
    </location>
</feature>
<feature type="compositionally biased region" description="Low complexity" evidence="1">
    <location>
        <begin position="59"/>
        <end position="75"/>
    </location>
</feature>
<keyword evidence="2" id="KW-0812">Transmembrane</keyword>
<feature type="compositionally biased region" description="Low complexity" evidence="1">
    <location>
        <begin position="123"/>
        <end position="149"/>
    </location>
</feature>
<keyword evidence="2" id="KW-0472">Membrane</keyword>
<dbReference type="InterPro" id="IPR015943">
    <property type="entry name" value="WD40/YVTN_repeat-like_dom_sf"/>
</dbReference>
<gene>
    <name evidence="4" type="ORF">ATE80_28795</name>
</gene>
<feature type="region of interest" description="Disordered" evidence="1">
    <location>
        <begin position="1"/>
        <end position="149"/>
    </location>
</feature>
<dbReference type="RefSeq" id="WP_058945203.1">
    <property type="nucleotide sequence ID" value="NZ_LNSV01000134.1"/>
</dbReference>
<dbReference type="AlphaFoldDB" id="A0A100Y0L5"/>
<keyword evidence="2" id="KW-1133">Transmembrane helix</keyword>
<keyword evidence="5" id="KW-1185">Reference proteome</keyword>
<reference evidence="4 5" key="1">
    <citation type="submission" date="2015-11" db="EMBL/GenBank/DDBJ databases">
        <title>Genome-wide analysis reveals the secondary metabolome in Streptomyces kanasensis ZX01.</title>
        <authorList>
            <person name="Zhang G."/>
            <person name="Han L."/>
            <person name="Feng J."/>
            <person name="Zhang X."/>
        </authorList>
    </citation>
    <scope>NUCLEOTIDE SEQUENCE [LARGE SCALE GENOMIC DNA]</scope>
    <source>
        <strain evidence="4 5">ZX01</strain>
    </source>
</reference>
<feature type="compositionally biased region" description="Gly residues" evidence="1">
    <location>
        <begin position="193"/>
        <end position="208"/>
    </location>
</feature>
<dbReference type="InterPro" id="IPR011047">
    <property type="entry name" value="Quinoprotein_ADH-like_sf"/>
</dbReference>
<evidence type="ECO:0000256" key="2">
    <source>
        <dbReference type="SAM" id="Phobius"/>
    </source>
</evidence>
<protein>
    <recommendedName>
        <fullName evidence="3">Pyrrolo-quinoline quinone repeat domain-containing protein</fullName>
    </recommendedName>
</protein>